<keyword evidence="6" id="KW-0813">Transport</keyword>
<feature type="transmembrane region" description="Helical" evidence="8">
    <location>
        <begin position="227"/>
        <end position="250"/>
    </location>
</feature>
<feature type="region of interest" description="Disordered" evidence="7">
    <location>
        <begin position="279"/>
        <end position="308"/>
    </location>
</feature>
<name>A0A5B9W562_9BACT</name>
<feature type="transmembrane region" description="Helical" evidence="8">
    <location>
        <begin position="186"/>
        <end position="207"/>
    </location>
</feature>
<evidence type="ECO:0000256" key="2">
    <source>
        <dbReference type="ARBA" id="ARBA00022475"/>
    </source>
</evidence>
<dbReference type="KEGG" id="agv:OJF2_42380"/>
<evidence type="ECO:0000256" key="1">
    <source>
        <dbReference type="ARBA" id="ARBA00004651"/>
    </source>
</evidence>
<feature type="region of interest" description="Disordered" evidence="7">
    <location>
        <begin position="45"/>
        <end position="72"/>
    </location>
</feature>
<dbReference type="AlphaFoldDB" id="A0A5B9W562"/>
<keyword evidence="11" id="KW-1185">Reference proteome</keyword>
<sequence length="336" mass="34533">MVEMACRRGPWWRGGAAGRPGVLPPILVAILIAASLASPGAVAQGPGQAPATAGVDAPPSGGDEGAAASRPEGQGSMLSWAIRASGPIGLVILAMSFYLIALVAWMALNYRTSVAIPRALAREVDELLEERKFSEAYHRAAASESLLGRVLAAGVRKLPAGMAPAQRAMEMANEDATMEMEHRTTYLATVGTLGPMIGLVGTVYGMIMSFRVIATEGSSPQASQLAAGISTALFATLEGIAISIPAIYFYSMFRNRIARLSLEVALAAEPMLERFAPGVRPQDAAPPQPTVTVPVPMPGAGPSAHPHPYAASAALAAAAGAGAPRTALPPAPPEGE</sequence>
<dbReference type="Proteomes" id="UP000324233">
    <property type="component" value="Chromosome"/>
</dbReference>
<keyword evidence="3 8" id="KW-0812">Transmembrane</keyword>
<comment type="subcellular location">
    <subcellularLocation>
        <location evidence="1">Cell membrane</location>
        <topology evidence="1">Multi-pass membrane protein</topology>
    </subcellularLocation>
    <subcellularLocation>
        <location evidence="6">Membrane</location>
        <topology evidence="6">Multi-pass membrane protein</topology>
    </subcellularLocation>
</comment>
<feature type="transmembrane region" description="Helical" evidence="8">
    <location>
        <begin position="21"/>
        <end position="42"/>
    </location>
</feature>
<feature type="compositionally biased region" description="Pro residues" evidence="7">
    <location>
        <begin position="284"/>
        <end position="299"/>
    </location>
</feature>
<dbReference type="EMBL" id="CP042997">
    <property type="protein sequence ID" value="QEH35683.1"/>
    <property type="molecule type" value="Genomic_DNA"/>
</dbReference>
<comment type="similarity">
    <text evidence="6">Belongs to the exbB/tolQ family.</text>
</comment>
<dbReference type="InterPro" id="IPR050790">
    <property type="entry name" value="ExbB/TolQ_transport"/>
</dbReference>
<feature type="domain" description="MotA/TolQ/ExbB proton channel" evidence="9">
    <location>
        <begin position="144"/>
        <end position="263"/>
    </location>
</feature>
<gene>
    <name evidence="10" type="primary">exbB_1</name>
    <name evidence="10" type="ORF">OJF2_42380</name>
</gene>
<evidence type="ECO:0000256" key="7">
    <source>
        <dbReference type="SAM" id="MobiDB-lite"/>
    </source>
</evidence>
<evidence type="ECO:0000256" key="8">
    <source>
        <dbReference type="SAM" id="Phobius"/>
    </source>
</evidence>
<evidence type="ECO:0000256" key="4">
    <source>
        <dbReference type="ARBA" id="ARBA00022989"/>
    </source>
</evidence>
<keyword evidence="4 8" id="KW-1133">Transmembrane helix</keyword>
<evidence type="ECO:0000313" key="10">
    <source>
        <dbReference type="EMBL" id="QEH35683.1"/>
    </source>
</evidence>
<dbReference type="InterPro" id="IPR002898">
    <property type="entry name" value="MotA_ExbB_proton_chnl"/>
</dbReference>
<evidence type="ECO:0000256" key="3">
    <source>
        <dbReference type="ARBA" id="ARBA00022692"/>
    </source>
</evidence>
<reference evidence="10 11" key="1">
    <citation type="submission" date="2019-08" db="EMBL/GenBank/DDBJ databases">
        <title>Deep-cultivation of Planctomycetes and their phenomic and genomic characterization uncovers novel biology.</title>
        <authorList>
            <person name="Wiegand S."/>
            <person name="Jogler M."/>
            <person name="Boedeker C."/>
            <person name="Pinto D."/>
            <person name="Vollmers J."/>
            <person name="Rivas-Marin E."/>
            <person name="Kohn T."/>
            <person name="Peeters S.H."/>
            <person name="Heuer A."/>
            <person name="Rast P."/>
            <person name="Oberbeckmann S."/>
            <person name="Bunk B."/>
            <person name="Jeske O."/>
            <person name="Meyerdierks A."/>
            <person name="Storesund J.E."/>
            <person name="Kallscheuer N."/>
            <person name="Luecker S."/>
            <person name="Lage O.M."/>
            <person name="Pohl T."/>
            <person name="Merkel B.J."/>
            <person name="Hornburger P."/>
            <person name="Mueller R.-W."/>
            <person name="Bruemmer F."/>
            <person name="Labrenz M."/>
            <person name="Spormann A.M."/>
            <person name="Op den Camp H."/>
            <person name="Overmann J."/>
            <person name="Amann R."/>
            <person name="Jetten M.S.M."/>
            <person name="Mascher T."/>
            <person name="Medema M.H."/>
            <person name="Devos D.P."/>
            <person name="Kaster A.-K."/>
            <person name="Ovreas L."/>
            <person name="Rohde M."/>
            <person name="Galperin M.Y."/>
            <person name="Jogler C."/>
        </authorList>
    </citation>
    <scope>NUCLEOTIDE SEQUENCE [LARGE SCALE GENOMIC DNA]</scope>
    <source>
        <strain evidence="10 11">OJF2</strain>
    </source>
</reference>
<evidence type="ECO:0000256" key="6">
    <source>
        <dbReference type="RuleBase" id="RU004057"/>
    </source>
</evidence>
<keyword evidence="6" id="KW-0653">Protein transport</keyword>
<keyword evidence="5 8" id="KW-0472">Membrane</keyword>
<dbReference type="GO" id="GO:0017038">
    <property type="term" value="P:protein import"/>
    <property type="evidence" value="ECO:0007669"/>
    <property type="project" value="TreeGrafter"/>
</dbReference>
<feature type="compositionally biased region" description="Low complexity" evidence="7">
    <location>
        <begin position="45"/>
        <end position="55"/>
    </location>
</feature>
<keyword evidence="2" id="KW-1003">Cell membrane</keyword>
<accession>A0A5B9W562</accession>
<evidence type="ECO:0000313" key="11">
    <source>
        <dbReference type="Proteomes" id="UP000324233"/>
    </source>
</evidence>
<protein>
    <submittedName>
        <fullName evidence="10">Biopolymer transport protein ExbB</fullName>
    </submittedName>
</protein>
<evidence type="ECO:0000256" key="5">
    <source>
        <dbReference type="ARBA" id="ARBA00023136"/>
    </source>
</evidence>
<organism evidence="10 11">
    <name type="scientific">Aquisphaera giovannonii</name>
    <dbReference type="NCBI Taxonomy" id="406548"/>
    <lineage>
        <taxon>Bacteria</taxon>
        <taxon>Pseudomonadati</taxon>
        <taxon>Planctomycetota</taxon>
        <taxon>Planctomycetia</taxon>
        <taxon>Isosphaerales</taxon>
        <taxon>Isosphaeraceae</taxon>
        <taxon>Aquisphaera</taxon>
    </lineage>
</organism>
<feature type="transmembrane region" description="Helical" evidence="8">
    <location>
        <begin position="88"/>
        <end position="108"/>
    </location>
</feature>
<dbReference type="PANTHER" id="PTHR30625:SF17">
    <property type="entry name" value="TOLQ-RELATED"/>
    <property type="match status" value="1"/>
</dbReference>
<dbReference type="GO" id="GO:0005886">
    <property type="term" value="C:plasma membrane"/>
    <property type="evidence" value="ECO:0007669"/>
    <property type="project" value="UniProtKB-SubCell"/>
</dbReference>
<dbReference type="Pfam" id="PF01618">
    <property type="entry name" value="MotA_ExbB"/>
    <property type="match status" value="1"/>
</dbReference>
<dbReference type="PANTHER" id="PTHR30625">
    <property type="entry name" value="PROTEIN TOLQ"/>
    <property type="match status" value="1"/>
</dbReference>
<proteinExistence type="inferred from homology"/>
<evidence type="ECO:0000259" key="9">
    <source>
        <dbReference type="Pfam" id="PF01618"/>
    </source>
</evidence>